<evidence type="ECO:0000256" key="1">
    <source>
        <dbReference type="SAM" id="Phobius"/>
    </source>
</evidence>
<dbReference type="AlphaFoldDB" id="A0A1M6HVA0"/>
<reference evidence="3" key="1">
    <citation type="submission" date="2016-11" db="EMBL/GenBank/DDBJ databases">
        <authorList>
            <person name="Varghese N."/>
            <person name="Submissions S."/>
        </authorList>
    </citation>
    <scope>NUCLEOTIDE SEQUENCE [LARGE SCALE GENOMIC DNA]</scope>
    <source>
        <strain evidence="3">DSM 19858</strain>
    </source>
</reference>
<dbReference type="STRING" id="192903.SAMN04488513_103198"/>
<name>A0A1M6HVA0_9FLAO</name>
<organism evidence="2 3">
    <name type="scientific">Pseudozobellia thermophila</name>
    <dbReference type="NCBI Taxonomy" id="192903"/>
    <lineage>
        <taxon>Bacteria</taxon>
        <taxon>Pseudomonadati</taxon>
        <taxon>Bacteroidota</taxon>
        <taxon>Flavobacteriia</taxon>
        <taxon>Flavobacteriales</taxon>
        <taxon>Flavobacteriaceae</taxon>
        <taxon>Pseudozobellia</taxon>
    </lineage>
</organism>
<keyword evidence="1" id="KW-0472">Membrane</keyword>
<proteinExistence type="predicted"/>
<sequence>MGLKIQTFEKNAFYIKNVFLLAYYYSFFQNLELILHKSSF</sequence>
<keyword evidence="3" id="KW-1185">Reference proteome</keyword>
<dbReference type="EMBL" id="FQYU01000003">
    <property type="protein sequence ID" value="SHJ26131.1"/>
    <property type="molecule type" value="Genomic_DNA"/>
</dbReference>
<protein>
    <submittedName>
        <fullName evidence="2">Uncharacterized protein</fullName>
    </submittedName>
</protein>
<gene>
    <name evidence="2" type="ORF">SAMN04488513_103198</name>
</gene>
<dbReference type="Proteomes" id="UP000184543">
    <property type="component" value="Unassembled WGS sequence"/>
</dbReference>
<feature type="transmembrane region" description="Helical" evidence="1">
    <location>
        <begin position="12"/>
        <end position="28"/>
    </location>
</feature>
<evidence type="ECO:0000313" key="2">
    <source>
        <dbReference type="EMBL" id="SHJ26131.1"/>
    </source>
</evidence>
<accession>A0A1M6HVA0</accession>
<evidence type="ECO:0000313" key="3">
    <source>
        <dbReference type="Proteomes" id="UP000184543"/>
    </source>
</evidence>
<keyword evidence="1" id="KW-1133">Transmembrane helix</keyword>
<keyword evidence="1" id="KW-0812">Transmembrane</keyword>